<evidence type="ECO:0000256" key="7">
    <source>
        <dbReference type="ARBA" id="ARBA00023289"/>
    </source>
</evidence>
<keyword evidence="3" id="KW-0488">Methylation</keyword>
<dbReference type="PROSITE" id="PS50053">
    <property type="entry name" value="UBIQUITIN_2"/>
    <property type="match status" value="1"/>
</dbReference>
<keyword evidence="6" id="KW-0449">Lipoprotein</keyword>
<dbReference type="InterPro" id="IPR039540">
    <property type="entry name" value="UBL3-like_ubiquitin_dom"/>
</dbReference>
<protein>
    <recommendedName>
        <fullName evidence="8">Ubiquitin-like protein 3</fullName>
    </recommendedName>
    <alternativeName>
        <fullName evidence="9">Membrane-anchored ubiquitin-fold protein</fullName>
    </alternativeName>
</protein>
<dbReference type="Ensembl" id="ENSNBRT00000018967.1">
    <property type="protein sequence ID" value="ENSNBRP00000018476.1"/>
    <property type="gene ID" value="ENSNBRG00000014243.1"/>
</dbReference>
<evidence type="ECO:0000259" key="10">
    <source>
        <dbReference type="PROSITE" id="PS50053"/>
    </source>
</evidence>
<evidence type="ECO:0000256" key="8">
    <source>
        <dbReference type="ARBA" id="ARBA00074521"/>
    </source>
</evidence>
<dbReference type="Bgee" id="ENSNBRG00000014243">
    <property type="expression patterns" value="Expressed in zone of skin and 7 other cell types or tissues"/>
</dbReference>
<dbReference type="Pfam" id="PF13881">
    <property type="entry name" value="Rad60-SLD_2"/>
    <property type="match status" value="1"/>
</dbReference>
<dbReference type="SUPFAM" id="SSF54236">
    <property type="entry name" value="Ubiquitin-like"/>
    <property type="match status" value="1"/>
</dbReference>
<name>A0A3Q4H9H8_NEOBR</name>
<dbReference type="InterPro" id="IPR000626">
    <property type="entry name" value="Ubiquitin-like_dom"/>
</dbReference>
<evidence type="ECO:0000313" key="11">
    <source>
        <dbReference type="Ensembl" id="ENSNBRP00000018476.1"/>
    </source>
</evidence>
<dbReference type="GeneTree" id="ENSGT00390000004952"/>
<keyword evidence="12" id="KW-1185">Reference proteome</keyword>
<dbReference type="Gene3D" id="3.10.20.90">
    <property type="entry name" value="Phosphatidylinositol 3-kinase Catalytic Subunit, Chain A, domain 1"/>
    <property type="match status" value="1"/>
</dbReference>
<evidence type="ECO:0000256" key="1">
    <source>
        <dbReference type="ARBA" id="ARBA00004193"/>
    </source>
</evidence>
<keyword evidence="4" id="KW-0472">Membrane</keyword>
<accession>A0A3Q4H9H8</accession>
<dbReference type="InterPro" id="IPR029071">
    <property type="entry name" value="Ubiquitin-like_domsf"/>
</dbReference>
<evidence type="ECO:0000256" key="2">
    <source>
        <dbReference type="ARBA" id="ARBA00022475"/>
    </source>
</evidence>
<dbReference type="FunFam" id="3.10.20.90:FF:000167">
    <property type="entry name" value="Ubiquitin-like 3a"/>
    <property type="match status" value="1"/>
</dbReference>
<dbReference type="InterPro" id="IPR047977">
    <property type="entry name" value="UBL3_Ubl_met"/>
</dbReference>
<dbReference type="AlphaFoldDB" id="A0A3Q4H9H8"/>
<dbReference type="InterPro" id="IPR040015">
    <property type="entry name" value="UBL3-like"/>
</dbReference>
<dbReference type="PANTHER" id="PTHR13169:SF0">
    <property type="entry name" value="UBIQUITIN-LIKE PROTEIN 3"/>
    <property type="match status" value="1"/>
</dbReference>
<keyword evidence="5" id="KW-0564">Palmitate</keyword>
<keyword evidence="2" id="KW-1003">Cell membrane</keyword>
<reference evidence="11" key="1">
    <citation type="submission" date="2025-08" db="UniProtKB">
        <authorList>
            <consortium name="Ensembl"/>
        </authorList>
    </citation>
    <scope>IDENTIFICATION</scope>
</reference>
<comment type="subcellular location">
    <subcellularLocation>
        <location evidence="1">Cell membrane</location>
        <topology evidence="1">Lipid-anchor</topology>
    </subcellularLocation>
</comment>
<evidence type="ECO:0000256" key="5">
    <source>
        <dbReference type="ARBA" id="ARBA00023139"/>
    </source>
</evidence>
<keyword evidence="7" id="KW-0636">Prenylation</keyword>
<evidence type="ECO:0000256" key="6">
    <source>
        <dbReference type="ARBA" id="ARBA00023288"/>
    </source>
</evidence>
<proteinExistence type="predicted"/>
<reference evidence="11" key="2">
    <citation type="submission" date="2025-09" db="UniProtKB">
        <authorList>
            <consortium name="Ensembl"/>
        </authorList>
    </citation>
    <scope>IDENTIFICATION</scope>
</reference>
<dbReference type="PANTHER" id="PTHR13169">
    <property type="entry name" value="UBIQUITIN-LIKE PROTEIN 3 HCG-1 PROTEIN"/>
    <property type="match status" value="1"/>
</dbReference>
<evidence type="ECO:0000256" key="4">
    <source>
        <dbReference type="ARBA" id="ARBA00023136"/>
    </source>
</evidence>
<dbReference type="Proteomes" id="UP000261580">
    <property type="component" value="Unassembled WGS sequence"/>
</dbReference>
<dbReference type="STRING" id="32507.ENSNBRP00000018476"/>
<sequence>MTGSTPADMINLRLILVSGKTKEFLFSPNDSAADIAKHVYDNWPMDWEEEQVSSPNILRLIYQGRFLHGNVTLGALKLPLGKTTVMHLVARETLPEPNSQGNQLPVSPFSFQEAFHTLNNVKCSAPSHYLFLHMASVLGAATSANNWLLEVYPQDTTHCVEYTANINHARRFAPFFYDYDKRIEFKWTSSSHTGYL</sequence>
<evidence type="ECO:0000256" key="3">
    <source>
        <dbReference type="ARBA" id="ARBA00022481"/>
    </source>
</evidence>
<evidence type="ECO:0000313" key="12">
    <source>
        <dbReference type="Proteomes" id="UP000261580"/>
    </source>
</evidence>
<organism evidence="11 12">
    <name type="scientific">Neolamprologus brichardi</name>
    <name type="common">Fairy cichlid</name>
    <name type="synonym">Lamprologus brichardi</name>
    <dbReference type="NCBI Taxonomy" id="32507"/>
    <lineage>
        <taxon>Eukaryota</taxon>
        <taxon>Metazoa</taxon>
        <taxon>Chordata</taxon>
        <taxon>Craniata</taxon>
        <taxon>Vertebrata</taxon>
        <taxon>Euteleostomi</taxon>
        <taxon>Actinopterygii</taxon>
        <taxon>Neopterygii</taxon>
        <taxon>Teleostei</taxon>
        <taxon>Neoteleostei</taxon>
        <taxon>Acanthomorphata</taxon>
        <taxon>Ovalentaria</taxon>
        <taxon>Cichlomorphae</taxon>
        <taxon>Cichliformes</taxon>
        <taxon>Cichlidae</taxon>
        <taxon>African cichlids</taxon>
        <taxon>Pseudocrenilabrinae</taxon>
        <taxon>Lamprologini</taxon>
        <taxon>Neolamprologus</taxon>
    </lineage>
</organism>
<evidence type="ECO:0000256" key="9">
    <source>
        <dbReference type="ARBA" id="ARBA00078829"/>
    </source>
</evidence>
<feature type="domain" description="Ubiquitin-like" evidence="10">
    <location>
        <begin position="10"/>
        <end position="88"/>
    </location>
</feature>
<dbReference type="GO" id="GO:0005886">
    <property type="term" value="C:plasma membrane"/>
    <property type="evidence" value="ECO:0007669"/>
    <property type="project" value="UniProtKB-SubCell"/>
</dbReference>
<dbReference type="CDD" id="cd17048">
    <property type="entry name" value="Ubl_UBL3"/>
    <property type="match status" value="1"/>
</dbReference>